<accession>A0A9Q8SYS2</accession>
<evidence type="ECO:0000256" key="1">
    <source>
        <dbReference type="SAM" id="MobiDB-lite"/>
    </source>
</evidence>
<dbReference type="GeneID" id="73344593"/>
<feature type="region of interest" description="Disordered" evidence="1">
    <location>
        <begin position="1"/>
        <end position="21"/>
    </location>
</feature>
<dbReference type="EMBL" id="CP019477">
    <property type="protein sequence ID" value="UQC85112.1"/>
    <property type="molecule type" value="Genomic_DNA"/>
</dbReference>
<dbReference type="AlphaFoldDB" id="A0A9Q8SYS2"/>
<evidence type="ECO:0000313" key="2">
    <source>
        <dbReference type="EMBL" id="UQC85112.1"/>
    </source>
</evidence>
<gene>
    <name evidence="2" type="ORF">CLUP02_10608</name>
</gene>
<dbReference type="RefSeq" id="XP_049146728.1">
    <property type="nucleotide sequence ID" value="XM_049289583.1"/>
</dbReference>
<sequence>MLSVTVGISQATPPESRLTTNKPQACCCCSAQGCILVAHYEAEQIPHIPDAGETTQCLIHANQTKPNHSSINFKHMWTRYNSAYSMTPLLRQSIFSITFRYTNSISIDNTDPIVRHANRLPSAIRIFHLQLCMAKPQASSLPRSFIQIPVPSLLPYPVCISILILCIHTDAGTSPPPAAALHRVRTYAQSSPQPVPVQVIVIGLQPLLSLPGLRKFPRLSKTTLQCFQDLSLHDKKPKRAQVATAGMFPRPLSSQAPPRHGVFGCRLASDIRQDHLEKQEHGTTTRGRSGTH</sequence>
<proteinExistence type="predicted"/>
<evidence type="ECO:0000313" key="3">
    <source>
        <dbReference type="Proteomes" id="UP000830671"/>
    </source>
</evidence>
<keyword evidence="3" id="KW-1185">Reference proteome</keyword>
<dbReference type="Proteomes" id="UP000830671">
    <property type="component" value="Chromosome 5"/>
</dbReference>
<reference evidence="2" key="1">
    <citation type="journal article" date="2021" name="Mol. Plant Microbe Interact.">
        <title>Complete Genome Sequence of the Plant-Pathogenic Fungus Colletotrichum lupini.</title>
        <authorList>
            <person name="Baroncelli R."/>
            <person name="Pensec F."/>
            <person name="Da Lio D."/>
            <person name="Boufleur T."/>
            <person name="Vicente I."/>
            <person name="Sarrocco S."/>
            <person name="Picot A."/>
            <person name="Baraldi E."/>
            <person name="Sukno S."/>
            <person name="Thon M."/>
            <person name="Le Floch G."/>
        </authorList>
    </citation>
    <scope>NUCLEOTIDE SEQUENCE</scope>
    <source>
        <strain evidence="2">IMI 504893</strain>
    </source>
</reference>
<protein>
    <submittedName>
        <fullName evidence="2">Uncharacterized protein</fullName>
    </submittedName>
</protein>
<name>A0A9Q8SYS2_9PEZI</name>
<organism evidence="2 3">
    <name type="scientific">Colletotrichum lupini</name>
    <dbReference type="NCBI Taxonomy" id="145971"/>
    <lineage>
        <taxon>Eukaryota</taxon>
        <taxon>Fungi</taxon>
        <taxon>Dikarya</taxon>
        <taxon>Ascomycota</taxon>
        <taxon>Pezizomycotina</taxon>
        <taxon>Sordariomycetes</taxon>
        <taxon>Hypocreomycetidae</taxon>
        <taxon>Glomerellales</taxon>
        <taxon>Glomerellaceae</taxon>
        <taxon>Colletotrichum</taxon>
        <taxon>Colletotrichum acutatum species complex</taxon>
    </lineage>
</organism>
<dbReference type="KEGG" id="clup:CLUP02_10608"/>